<dbReference type="InterPro" id="IPR020845">
    <property type="entry name" value="AMP-binding_CS"/>
</dbReference>
<keyword evidence="4" id="KW-0443">Lipid metabolism</keyword>
<dbReference type="InterPro" id="IPR000873">
    <property type="entry name" value="AMP-dep_synth/lig_dom"/>
</dbReference>
<feature type="domain" description="AMP-dependent synthetase/ligase" evidence="5">
    <location>
        <begin position="7"/>
        <end position="392"/>
    </location>
</feature>
<keyword evidence="3" id="KW-0276">Fatty acid metabolism</keyword>
<evidence type="ECO:0000256" key="1">
    <source>
        <dbReference type="ARBA" id="ARBA00006432"/>
    </source>
</evidence>
<feature type="domain" description="AMP-binding enzyme C-terminal" evidence="6">
    <location>
        <begin position="437"/>
        <end position="552"/>
    </location>
</feature>
<evidence type="ECO:0000313" key="8">
    <source>
        <dbReference type="Proteomes" id="UP001464923"/>
    </source>
</evidence>
<dbReference type="Proteomes" id="UP001464923">
    <property type="component" value="Unassembled WGS sequence"/>
</dbReference>
<dbReference type="CDD" id="cd05931">
    <property type="entry name" value="FAAL"/>
    <property type="match status" value="1"/>
</dbReference>
<gene>
    <name evidence="7" type="ORF">WHI96_12595</name>
</gene>
<proteinExistence type="inferred from homology"/>
<evidence type="ECO:0000259" key="5">
    <source>
        <dbReference type="Pfam" id="PF00501"/>
    </source>
</evidence>
<dbReference type="InterPro" id="IPR042099">
    <property type="entry name" value="ANL_N_sf"/>
</dbReference>
<evidence type="ECO:0000313" key="7">
    <source>
        <dbReference type="EMBL" id="MEQ3539667.1"/>
    </source>
</evidence>
<protein>
    <submittedName>
        <fullName evidence="7">Fatty acyl-AMP ligase</fullName>
    </submittedName>
</protein>
<accession>A0ABV1JUN7</accession>
<dbReference type="Pfam" id="PF23024">
    <property type="entry name" value="AMP-dom_DIP2-like"/>
    <property type="match status" value="1"/>
</dbReference>
<dbReference type="Pfam" id="PF00501">
    <property type="entry name" value="AMP-binding"/>
    <property type="match status" value="1"/>
</dbReference>
<dbReference type="SUPFAM" id="SSF56801">
    <property type="entry name" value="Acetyl-CoA synthetase-like"/>
    <property type="match status" value="1"/>
</dbReference>
<evidence type="ECO:0000256" key="2">
    <source>
        <dbReference type="ARBA" id="ARBA00022598"/>
    </source>
</evidence>
<dbReference type="Gene3D" id="3.30.300.30">
    <property type="match status" value="1"/>
</dbReference>
<evidence type="ECO:0000256" key="3">
    <source>
        <dbReference type="ARBA" id="ARBA00022832"/>
    </source>
</evidence>
<evidence type="ECO:0000259" key="6">
    <source>
        <dbReference type="Pfam" id="PF23024"/>
    </source>
</evidence>
<name>A0ABV1JUN7_9PSEU</name>
<evidence type="ECO:0000256" key="4">
    <source>
        <dbReference type="ARBA" id="ARBA00023098"/>
    </source>
</evidence>
<dbReference type="PANTHER" id="PTHR22754:SF32">
    <property type="entry name" value="DISCO-INTERACTING PROTEIN 2"/>
    <property type="match status" value="1"/>
</dbReference>
<dbReference type="EMBL" id="JBEDNP010000006">
    <property type="protein sequence ID" value="MEQ3539667.1"/>
    <property type="molecule type" value="Genomic_DNA"/>
</dbReference>
<dbReference type="PROSITE" id="PS00455">
    <property type="entry name" value="AMP_BINDING"/>
    <property type="match status" value="1"/>
</dbReference>
<comment type="similarity">
    <text evidence="1">Belongs to the ATP-dependent AMP-binding enzyme family.</text>
</comment>
<organism evidence="7 8">
    <name type="scientific">Pseudonocardia tropica</name>
    <dbReference type="NCBI Taxonomy" id="681289"/>
    <lineage>
        <taxon>Bacteria</taxon>
        <taxon>Bacillati</taxon>
        <taxon>Actinomycetota</taxon>
        <taxon>Actinomycetes</taxon>
        <taxon>Pseudonocardiales</taxon>
        <taxon>Pseudonocardiaceae</taxon>
        <taxon>Pseudonocardia</taxon>
    </lineage>
</organism>
<dbReference type="InterPro" id="IPR040097">
    <property type="entry name" value="FAAL/FAAC"/>
</dbReference>
<comment type="caution">
    <text evidence="7">The sequence shown here is derived from an EMBL/GenBank/DDBJ whole genome shotgun (WGS) entry which is preliminary data.</text>
</comment>
<dbReference type="Gene3D" id="3.40.50.12780">
    <property type="entry name" value="N-terminal domain of ligase-like"/>
    <property type="match status" value="1"/>
</dbReference>
<keyword evidence="8" id="KW-1185">Reference proteome</keyword>
<dbReference type="InterPro" id="IPR025110">
    <property type="entry name" value="AMP-bd_C"/>
</dbReference>
<dbReference type="PANTHER" id="PTHR22754">
    <property type="entry name" value="DISCO-INTERACTING PROTEIN 2 DIP2 -RELATED"/>
    <property type="match status" value="1"/>
</dbReference>
<dbReference type="RefSeq" id="WP_345648899.1">
    <property type="nucleotide sequence ID" value="NZ_BAABLY010000059.1"/>
</dbReference>
<dbReference type="GO" id="GO:0016874">
    <property type="term" value="F:ligase activity"/>
    <property type="evidence" value="ECO:0007669"/>
    <property type="project" value="UniProtKB-KW"/>
</dbReference>
<dbReference type="InterPro" id="IPR045851">
    <property type="entry name" value="AMP-bd_C_sf"/>
</dbReference>
<reference evidence="7 8" key="1">
    <citation type="submission" date="2024-03" db="EMBL/GenBank/DDBJ databases">
        <title>Draft genome sequence of Pseudonocardia tropica JCM 19149.</title>
        <authorList>
            <person name="Butdee W."/>
            <person name="Duangmal K."/>
        </authorList>
    </citation>
    <scope>NUCLEOTIDE SEQUENCE [LARGE SCALE GENOMIC DNA]</scope>
    <source>
        <strain evidence="7 8">JCM 19149</strain>
    </source>
</reference>
<keyword evidence="2 7" id="KW-0436">Ligase</keyword>
<sequence>MVDEFDDDTAQPQRTTLTYSELDVRARALADDLVAAGLQGRRALLLHPAGAEFAVAMLACLYAGVAAIPAPPPSSSGRGVERLAGIVADADVDHVITVEALAATVRAWSAAAGLDEVRLLFERGAAGSGAPSGAPDASRFPRDPSRTAFLQYTSGSTSEPKGVVVSHRALVHNIDQIGRVLGLGTDTVVASWLPHFHDMGLVGQLLSPLHRGGTAVLMSPTSFLKRPHRWMAVVSAVRATVTVGPNFAFDLVTRRTTDAQLAALDLSCLRSVLNGSEPIHAATLSRFAGRFAPAGLAPEAIVPCYGMAETTLMISAAPRGTGRVVRTVDAAALAEHRLAEPAGDSPTRRLVSSGRPVDLDVRVVDPQTGRQMPDGGVGEIWVAGGSLADGYHGRAEVTAATFGARPADAPGAGPFLRTGDLGVLSGGELFVTGRIKEMLILNGRNLYPQDLERTVREAHSLTAGGMTAVFSVPHPGGAERAVAVQEVRPADLRTVTAAELLVAVSHQVLLEHDVQLADVVLVPSGSVARTSSGKVRRGDMRTSFLDGGLRVLASASGVGHASRTATADPAGTR</sequence>